<dbReference type="EMBL" id="LT906449">
    <property type="protein sequence ID" value="SNV09051.1"/>
    <property type="molecule type" value="Genomic_DNA"/>
</dbReference>
<dbReference type="Proteomes" id="UP000215539">
    <property type="component" value="Chromosome 1"/>
</dbReference>
<reference evidence="1 2" key="1">
    <citation type="submission" date="2017-06" db="EMBL/GenBank/DDBJ databases">
        <authorList>
            <consortium name="Pathogen Informatics"/>
        </authorList>
    </citation>
    <scope>NUCLEOTIDE SEQUENCE [LARGE SCALE GENOMIC DNA]</scope>
    <source>
        <strain evidence="1 2">NCTC12947</strain>
    </source>
</reference>
<accession>A0AAX2GYB4</accession>
<dbReference type="Pfam" id="PF25593">
    <property type="entry name" value="GldD_lipo"/>
    <property type="match status" value="1"/>
</dbReference>
<evidence type="ECO:0000313" key="1">
    <source>
        <dbReference type="EMBL" id="SNV09051.1"/>
    </source>
</evidence>
<dbReference type="AlphaFoldDB" id="A0AAX2GYB4"/>
<sequence>MLENLSSRAEVFYYFHTISEMKKIIYTTLILTAGLMIGCGTESTPKPKGVLRLEYPKATYAKVTELPYCPFTFEANTLSELKHKSHSCDINIEYPKMRATIYLTYKEVHNDIKKLLSDAQKFTYDHTIKADNIISNRFENDTTKVYGMFYQVSGNAASQAQFYATDSTSHFISGSIYFKVVPNYDSIQPASAYLEKDVRKIMESLRWK</sequence>
<gene>
    <name evidence="1" type="ORF">SAMEA44541418_01118</name>
</gene>
<protein>
    <submittedName>
        <fullName evidence="1">Gliding motility-associated lipoprotein GldD</fullName>
    </submittedName>
</protein>
<dbReference type="NCBIfam" id="TIGR03512">
    <property type="entry name" value="GldD_lipo"/>
    <property type="match status" value="1"/>
</dbReference>
<keyword evidence="1" id="KW-0449">Lipoprotein</keyword>
<proteinExistence type="predicted"/>
<name>A0AAX2GYB4_9FLAO</name>
<organism evidence="1 2">
    <name type="scientific">Capnocytophaga haemolytica</name>
    <dbReference type="NCBI Taxonomy" id="45243"/>
    <lineage>
        <taxon>Bacteria</taxon>
        <taxon>Pseudomonadati</taxon>
        <taxon>Bacteroidota</taxon>
        <taxon>Flavobacteriia</taxon>
        <taxon>Flavobacteriales</taxon>
        <taxon>Flavobacteriaceae</taxon>
        <taxon>Capnocytophaga</taxon>
    </lineage>
</organism>
<dbReference type="InterPro" id="IPR019850">
    <property type="entry name" value="GldD-like"/>
</dbReference>
<evidence type="ECO:0000313" key="2">
    <source>
        <dbReference type="Proteomes" id="UP000215539"/>
    </source>
</evidence>